<feature type="coiled-coil region" evidence="8">
    <location>
        <begin position="349"/>
        <end position="376"/>
    </location>
</feature>
<evidence type="ECO:0000256" key="7">
    <source>
        <dbReference type="ARBA" id="ARBA00023237"/>
    </source>
</evidence>
<dbReference type="Proteomes" id="UP000597338">
    <property type="component" value="Unassembled WGS sequence"/>
</dbReference>
<evidence type="ECO:0000313" key="9">
    <source>
        <dbReference type="EMBL" id="GGC20327.1"/>
    </source>
</evidence>
<keyword evidence="10" id="KW-1185">Reference proteome</keyword>
<sequence>MKSRLNILFALVSLPLIGIGQEAPTLAQLAERAILKSHSLANAELDIQSERETRSSIKETYLPRVEANGKFAHLNTEVLVDLPTTTLPILNIQLFDGNERFQSRSNLWISDITASAVLFTGTKAPKLGKALDHKIRAQEIMLEKGRQEIIDQVSTAYDQLALLRQVQLVLEESSRRLDIEKKTAEKAFGYGLITSYELNKIAVAEATLAARQQEYEGKRGLLIRQLHQLTDIPVDSLDAIEHTLHPYSLATNTGGIDNRPEIAALDAAIEANRYKVQAERTHWIPQVQALARVGYYGLTDGSLKTPYTLPVSGQPIHLGANRLQAFPSYMVGVGFRWNLFDGLQGKRAVNKARIEVQKAENERQEAEELLNLNLVKAQTEYELANKQVVTGQTRLNTAQKALDIAQKESRVGLIKPAERIAAETDYQQAALDYYQVVFNQRRAAYRLLMATGDLTLEKLN</sequence>
<dbReference type="InterPro" id="IPR003423">
    <property type="entry name" value="OMP_efflux"/>
</dbReference>
<keyword evidence="4" id="KW-1134">Transmembrane beta strand</keyword>
<reference evidence="10" key="1">
    <citation type="journal article" date="2019" name="Int. J. Syst. Evol. Microbiol.">
        <title>The Global Catalogue of Microorganisms (GCM) 10K type strain sequencing project: providing services to taxonomists for standard genome sequencing and annotation.</title>
        <authorList>
            <consortium name="The Broad Institute Genomics Platform"/>
            <consortium name="The Broad Institute Genome Sequencing Center for Infectious Disease"/>
            <person name="Wu L."/>
            <person name="Ma J."/>
        </authorList>
    </citation>
    <scope>NUCLEOTIDE SEQUENCE [LARGE SCALE GENOMIC DNA]</scope>
    <source>
        <strain evidence="10">CGMCC 1.15342</strain>
    </source>
</reference>
<evidence type="ECO:0000256" key="2">
    <source>
        <dbReference type="ARBA" id="ARBA00007613"/>
    </source>
</evidence>
<dbReference type="InterPro" id="IPR051906">
    <property type="entry name" value="TolC-like"/>
</dbReference>
<proteinExistence type="inferred from homology"/>
<evidence type="ECO:0000313" key="10">
    <source>
        <dbReference type="Proteomes" id="UP000597338"/>
    </source>
</evidence>
<evidence type="ECO:0000256" key="1">
    <source>
        <dbReference type="ARBA" id="ARBA00004442"/>
    </source>
</evidence>
<dbReference type="RefSeq" id="WP_188748160.1">
    <property type="nucleotide sequence ID" value="NZ_BMIK01000002.1"/>
</dbReference>
<dbReference type="PANTHER" id="PTHR30026">
    <property type="entry name" value="OUTER MEMBRANE PROTEIN TOLC"/>
    <property type="match status" value="1"/>
</dbReference>
<keyword evidence="3" id="KW-0813">Transport</keyword>
<dbReference type="Gene3D" id="1.20.1600.10">
    <property type="entry name" value="Outer membrane efflux proteins (OEP)"/>
    <property type="match status" value="1"/>
</dbReference>
<dbReference type="Pfam" id="PF02321">
    <property type="entry name" value="OEP"/>
    <property type="match status" value="1"/>
</dbReference>
<evidence type="ECO:0000256" key="4">
    <source>
        <dbReference type="ARBA" id="ARBA00022452"/>
    </source>
</evidence>
<evidence type="ECO:0000256" key="3">
    <source>
        <dbReference type="ARBA" id="ARBA00022448"/>
    </source>
</evidence>
<accession>A0ABQ1L6A0</accession>
<dbReference type="EMBL" id="BMIK01000002">
    <property type="protein sequence ID" value="GGC20327.1"/>
    <property type="molecule type" value="Genomic_DNA"/>
</dbReference>
<keyword evidence="6" id="KW-0472">Membrane</keyword>
<dbReference type="SUPFAM" id="SSF56954">
    <property type="entry name" value="Outer membrane efflux proteins (OEP)"/>
    <property type="match status" value="1"/>
</dbReference>
<comment type="caution">
    <text evidence="9">The sequence shown here is derived from an EMBL/GenBank/DDBJ whole genome shotgun (WGS) entry which is preliminary data.</text>
</comment>
<organism evidence="9 10">
    <name type="scientific">Parapedobacter defluvii</name>
    <dbReference type="NCBI Taxonomy" id="2045106"/>
    <lineage>
        <taxon>Bacteria</taxon>
        <taxon>Pseudomonadati</taxon>
        <taxon>Bacteroidota</taxon>
        <taxon>Sphingobacteriia</taxon>
        <taxon>Sphingobacteriales</taxon>
        <taxon>Sphingobacteriaceae</taxon>
        <taxon>Parapedobacter</taxon>
    </lineage>
</organism>
<evidence type="ECO:0000256" key="6">
    <source>
        <dbReference type="ARBA" id="ARBA00023136"/>
    </source>
</evidence>
<name>A0ABQ1L6A0_9SPHI</name>
<keyword evidence="8" id="KW-0175">Coiled coil</keyword>
<evidence type="ECO:0000256" key="5">
    <source>
        <dbReference type="ARBA" id="ARBA00022692"/>
    </source>
</evidence>
<evidence type="ECO:0000256" key="8">
    <source>
        <dbReference type="SAM" id="Coils"/>
    </source>
</evidence>
<protein>
    <submittedName>
        <fullName evidence="9">Membrane protein</fullName>
    </submittedName>
</protein>
<comment type="similarity">
    <text evidence="2">Belongs to the outer membrane factor (OMF) (TC 1.B.17) family.</text>
</comment>
<dbReference type="PANTHER" id="PTHR30026:SF20">
    <property type="entry name" value="OUTER MEMBRANE PROTEIN TOLC"/>
    <property type="match status" value="1"/>
</dbReference>
<keyword evidence="5" id="KW-0812">Transmembrane</keyword>
<keyword evidence="7" id="KW-0998">Cell outer membrane</keyword>
<gene>
    <name evidence="9" type="ORF">GCM10011386_10310</name>
</gene>
<comment type="subcellular location">
    <subcellularLocation>
        <location evidence="1">Cell outer membrane</location>
    </subcellularLocation>
</comment>